<comment type="subcellular location">
    <subcellularLocation>
        <location evidence="1">Cell membrane</location>
        <topology evidence="1">Multi-pass membrane protein</topology>
    </subcellularLocation>
</comment>
<dbReference type="InterPro" id="IPR036259">
    <property type="entry name" value="MFS_trans_sf"/>
</dbReference>
<evidence type="ECO:0000313" key="11">
    <source>
        <dbReference type="EMBL" id="PNY80006.1"/>
    </source>
</evidence>
<reference evidence="11 12" key="1">
    <citation type="submission" date="2018-01" db="EMBL/GenBank/DDBJ databases">
        <title>Deinococcus koreensis sp. nov., a radiation-resistant bacterium isolated from river water.</title>
        <authorList>
            <person name="Choi A."/>
        </authorList>
    </citation>
    <scope>NUCLEOTIDE SEQUENCE [LARGE SCALE GENOMIC DNA]</scope>
    <source>
        <strain evidence="11 12">SJW1-2</strain>
    </source>
</reference>
<feature type="transmembrane region" description="Helical" evidence="9">
    <location>
        <begin position="290"/>
        <end position="309"/>
    </location>
</feature>
<dbReference type="InterPro" id="IPR020846">
    <property type="entry name" value="MFS_dom"/>
</dbReference>
<feature type="transmembrane region" description="Helical" evidence="9">
    <location>
        <begin position="262"/>
        <end position="283"/>
    </location>
</feature>
<evidence type="ECO:0000256" key="2">
    <source>
        <dbReference type="ARBA" id="ARBA00006523"/>
    </source>
</evidence>
<feature type="transmembrane region" description="Helical" evidence="9">
    <location>
        <begin position="112"/>
        <end position="134"/>
    </location>
</feature>
<evidence type="ECO:0000256" key="9">
    <source>
        <dbReference type="SAM" id="Phobius"/>
    </source>
</evidence>
<dbReference type="RefSeq" id="WP_103309090.1">
    <property type="nucleotide sequence ID" value="NZ_PPPD01000001.1"/>
</dbReference>
<dbReference type="Pfam" id="PF07690">
    <property type="entry name" value="MFS_1"/>
    <property type="match status" value="1"/>
</dbReference>
<dbReference type="Gene3D" id="1.20.1250.20">
    <property type="entry name" value="MFS general substrate transporter like domains"/>
    <property type="match status" value="2"/>
</dbReference>
<evidence type="ECO:0000256" key="8">
    <source>
        <dbReference type="ARBA" id="ARBA00023136"/>
    </source>
</evidence>
<keyword evidence="12" id="KW-1185">Reference proteome</keyword>
<comment type="caution">
    <text evidence="11">The sequence shown here is derived from an EMBL/GenBank/DDBJ whole genome shotgun (WGS) entry which is preliminary data.</text>
</comment>
<evidence type="ECO:0000256" key="1">
    <source>
        <dbReference type="ARBA" id="ARBA00004651"/>
    </source>
</evidence>
<keyword evidence="8 9" id="KW-0472">Membrane</keyword>
<evidence type="ECO:0000256" key="3">
    <source>
        <dbReference type="ARBA" id="ARBA00022448"/>
    </source>
</evidence>
<dbReference type="PROSITE" id="PS50850">
    <property type="entry name" value="MFS"/>
    <property type="match status" value="1"/>
</dbReference>
<evidence type="ECO:0000256" key="4">
    <source>
        <dbReference type="ARBA" id="ARBA00022475"/>
    </source>
</evidence>
<feature type="transmembrane region" description="Helical" evidence="9">
    <location>
        <begin position="315"/>
        <end position="337"/>
    </location>
</feature>
<feature type="transmembrane region" description="Helical" evidence="9">
    <location>
        <begin position="179"/>
        <end position="197"/>
    </location>
</feature>
<dbReference type="OrthoDB" id="7337792at2"/>
<evidence type="ECO:0000259" key="10">
    <source>
        <dbReference type="PROSITE" id="PS50850"/>
    </source>
</evidence>
<feature type="transmembrane region" description="Helical" evidence="9">
    <location>
        <begin position="21"/>
        <end position="45"/>
    </location>
</feature>
<accession>A0A2K3UTZ6</accession>
<dbReference type="GO" id="GO:0005886">
    <property type="term" value="C:plasma membrane"/>
    <property type="evidence" value="ECO:0007669"/>
    <property type="project" value="UniProtKB-SubCell"/>
</dbReference>
<feature type="transmembrane region" description="Helical" evidence="9">
    <location>
        <begin position="227"/>
        <end position="250"/>
    </location>
</feature>
<comment type="similarity">
    <text evidence="2">Belongs to the major facilitator superfamily. Set transporter family.</text>
</comment>
<feature type="transmembrane region" description="Helical" evidence="9">
    <location>
        <begin position="349"/>
        <end position="373"/>
    </location>
</feature>
<organism evidence="11 12">
    <name type="scientific">Deinococcus koreensis</name>
    <dbReference type="NCBI Taxonomy" id="2054903"/>
    <lineage>
        <taxon>Bacteria</taxon>
        <taxon>Thermotogati</taxon>
        <taxon>Deinococcota</taxon>
        <taxon>Deinococci</taxon>
        <taxon>Deinococcales</taxon>
        <taxon>Deinococcaceae</taxon>
        <taxon>Deinococcus</taxon>
    </lineage>
</organism>
<evidence type="ECO:0000313" key="12">
    <source>
        <dbReference type="Proteomes" id="UP000236379"/>
    </source>
</evidence>
<dbReference type="Proteomes" id="UP000236379">
    <property type="component" value="Unassembled WGS sequence"/>
</dbReference>
<feature type="domain" description="Major facilitator superfamily (MFS) profile" evidence="10">
    <location>
        <begin position="20"/>
        <end position="402"/>
    </location>
</feature>
<name>A0A2K3UTZ6_9DEIO</name>
<dbReference type="SUPFAM" id="SSF103473">
    <property type="entry name" value="MFS general substrate transporter"/>
    <property type="match status" value="1"/>
</dbReference>
<dbReference type="PANTHER" id="PTHR23535">
    <property type="entry name" value="SUGAR EFFLUX TRANSPORTER A-RELATED"/>
    <property type="match status" value="1"/>
</dbReference>
<keyword evidence="6 9" id="KW-0812">Transmembrane</keyword>
<dbReference type="AlphaFoldDB" id="A0A2K3UTZ6"/>
<keyword evidence="4" id="KW-1003">Cell membrane</keyword>
<dbReference type="InterPro" id="IPR011701">
    <property type="entry name" value="MFS"/>
</dbReference>
<sequence>MTSTAPPPTALLPTLIRAPHFLGLAASVFFLGFGVSLAAPFLSLYGVNQIGMTPLQLGLFLTLNAVSAVLISTRLARWSDRLNDRKPLVLVTLGLGAVGHVALGLTESYLGVLLIGMAMLGTGAAAFPQVFAFARTQLKDLPGDLAERSQTILRSMFSLAWVVGPGLGAVALARFDFAGVFFLAALCLALAALPIVLSRAGHRANSATQAVSSGPHKPATPARPLPWVAVAFVLYGMSMIMAMNMFPLFITKTLGGTTGEVGFLVSLCALLEIPIMLALVTLRRLPSVEWLVKGAMGLFVLHFALMALAQEMTLLVVTQVIRSLVLAILAGLGMTYFQQLMPGRVGTATTLFSNTMNVGGMLAGIVSGAWAQAFGYREVYVLCAALTFAAWAVMQVITRPGRRAARAPRERNG</sequence>
<gene>
    <name evidence="11" type="ORF">CVO96_00335</name>
</gene>
<evidence type="ECO:0000256" key="7">
    <source>
        <dbReference type="ARBA" id="ARBA00022989"/>
    </source>
</evidence>
<dbReference type="PANTHER" id="PTHR23535:SF2">
    <property type="entry name" value="SUGAR EFFLUX TRANSPORTER A-RELATED"/>
    <property type="match status" value="1"/>
</dbReference>
<dbReference type="CDD" id="cd17471">
    <property type="entry name" value="MFS_Set"/>
    <property type="match status" value="1"/>
</dbReference>
<feature type="transmembrane region" description="Helical" evidence="9">
    <location>
        <begin position="379"/>
        <end position="397"/>
    </location>
</feature>
<feature type="transmembrane region" description="Helical" evidence="9">
    <location>
        <begin position="57"/>
        <end position="76"/>
    </location>
</feature>
<evidence type="ECO:0000256" key="5">
    <source>
        <dbReference type="ARBA" id="ARBA00022597"/>
    </source>
</evidence>
<evidence type="ECO:0000256" key="6">
    <source>
        <dbReference type="ARBA" id="ARBA00022692"/>
    </source>
</evidence>
<dbReference type="GO" id="GO:0022857">
    <property type="term" value="F:transmembrane transporter activity"/>
    <property type="evidence" value="ECO:0007669"/>
    <property type="project" value="InterPro"/>
</dbReference>
<feature type="transmembrane region" description="Helical" evidence="9">
    <location>
        <begin position="155"/>
        <end position="173"/>
    </location>
</feature>
<feature type="transmembrane region" description="Helical" evidence="9">
    <location>
        <begin position="88"/>
        <end position="106"/>
    </location>
</feature>
<keyword evidence="5" id="KW-0762">Sugar transport</keyword>
<keyword evidence="3" id="KW-0813">Transport</keyword>
<dbReference type="EMBL" id="PPPD01000001">
    <property type="protein sequence ID" value="PNY80006.1"/>
    <property type="molecule type" value="Genomic_DNA"/>
</dbReference>
<protein>
    <submittedName>
        <fullName evidence="11">MFS transporter</fullName>
    </submittedName>
</protein>
<proteinExistence type="inferred from homology"/>
<keyword evidence="7 9" id="KW-1133">Transmembrane helix</keyword>